<sequence>MLIRSHDDLEHAKMQARKLVSRRALISAAAAALPIPGADLSTDVALLLQILPKINALFGLTPEQVAQLSPEGKSLVLVGSANLSIGLLGKLITPARIVQLLTRLGATKLLGKYGARYVPILGTAVSSGLSYVVLRQVGNQHINECYEMAKKLLEQLPLTANPDTIAR</sequence>
<gene>
    <name evidence="1" type="ORF">H9906_05845</name>
</gene>
<dbReference type="AlphaFoldDB" id="A0A9D2RGA2"/>
<proteinExistence type="predicted"/>
<protein>
    <recommendedName>
        <fullName evidence="3">DUF697 domain-containing protein</fullName>
    </recommendedName>
</protein>
<dbReference type="EMBL" id="DWUQ01000118">
    <property type="protein sequence ID" value="HJD44533.1"/>
    <property type="molecule type" value="Genomic_DNA"/>
</dbReference>
<reference evidence="1" key="2">
    <citation type="submission" date="2021-04" db="EMBL/GenBank/DDBJ databases">
        <authorList>
            <person name="Gilroy R."/>
        </authorList>
    </citation>
    <scope>NUCLEOTIDE SEQUENCE</scope>
    <source>
        <strain evidence="1">9264</strain>
    </source>
</reference>
<evidence type="ECO:0000313" key="1">
    <source>
        <dbReference type="EMBL" id="HJD44533.1"/>
    </source>
</evidence>
<evidence type="ECO:0000313" key="2">
    <source>
        <dbReference type="Proteomes" id="UP000823889"/>
    </source>
</evidence>
<comment type="caution">
    <text evidence="1">The sequence shown here is derived from an EMBL/GenBank/DDBJ whole genome shotgun (WGS) entry which is preliminary data.</text>
</comment>
<organism evidence="1 2">
    <name type="scientific">Candidatus Paenalcaligenes intestinipullorum</name>
    <dbReference type="NCBI Taxonomy" id="2838718"/>
    <lineage>
        <taxon>Bacteria</taxon>
        <taxon>Pseudomonadati</taxon>
        <taxon>Pseudomonadota</taxon>
        <taxon>Betaproteobacteria</taxon>
        <taxon>Burkholderiales</taxon>
        <taxon>Alcaligenaceae</taxon>
        <taxon>Paenalcaligenes</taxon>
    </lineage>
</organism>
<reference evidence="1" key="1">
    <citation type="journal article" date="2021" name="PeerJ">
        <title>Extensive microbial diversity within the chicken gut microbiome revealed by metagenomics and culture.</title>
        <authorList>
            <person name="Gilroy R."/>
            <person name="Ravi A."/>
            <person name="Getino M."/>
            <person name="Pursley I."/>
            <person name="Horton D.L."/>
            <person name="Alikhan N.F."/>
            <person name="Baker D."/>
            <person name="Gharbi K."/>
            <person name="Hall N."/>
            <person name="Watson M."/>
            <person name="Adriaenssens E.M."/>
            <person name="Foster-Nyarko E."/>
            <person name="Jarju S."/>
            <person name="Secka A."/>
            <person name="Antonio M."/>
            <person name="Oren A."/>
            <person name="Chaudhuri R.R."/>
            <person name="La Ragione R."/>
            <person name="Hildebrand F."/>
            <person name="Pallen M.J."/>
        </authorList>
    </citation>
    <scope>NUCLEOTIDE SEQUENCE</scope>
    <source>
        <strain evidence="1">9264</strain>
    </source>
</reference>
<evidence type="ECO:0008006" key="3">
    <source>
        <dbReference type="Google" id="ProtNLM"/>
    </source>
</evidence>
<dbReference type="Proteomes" id="UP000823889">
    <property type="component" value="Unassembled WGS sequence"/>
</dbReference>
<accession>A0A9D2RGA2</accession>
<name>A0A9D2RGA2_9BURK</name>